<dbReference type="SUPFAM" id="SSF53649">
    <property type="entry name" value="Alkaline phosphatase-like"/>
    <property type="match status" value="1"/>
</dbReference>
<organism evidence="11 12">
    <name type="scientific">Desulfobaculum bizertense DSM 18034</name>
    <dbReference type="NCBI Taxonomy" id="1121442"/>
    <lineage>
        <taxon>Bacteria</taxon>
        <taxon>Pseudomonadati</taxon>
        <taxon>Thermodesulfobacteriota</taxon>
        <taxon>Desulfovibrionia</taxon>
        <taxon>Desulfovibrionales</taxon>
        <taxon>Desulfovibrionaceae</taxon>
        <taxon>Desulfobaculum</taxon>
    </lineage>
</organism>
<dbReference type="EMBL" id="FUYA01000007">
    <property type="protein sequence ID" value="SKA76371.1"/>
    <property type="molecule type" value="Genomic_DNA"/>
</dbReference>
<evidence type="ECO:0000256" key="7">
    <source>
        <dbReference type="ARBA" id="ARBA00023136"/>
    </source>
</evidence>
<comment type="subcellular location">
    <subcellularLocation>
        <location evidence="1">Cell inner membrane</location>
        <topology evidence="1">Multi-pass membrane protein</topology>
    </subcellularLocation>
</comment>
<dbReference type="Pfam" id="PF00884">
    <property type="entry name" value="Sulfatase"/>
    <property type="match status" value="1"/>
</dbReference>
<keyword evidence="2" id="KW-1003">Cell membrane</keyword>
<dbReference type="RefSeq" id="WP_078685503.1">
    <property type="nucleotide sequence ID" value="NZ_FUYA01000007.1"/>
</dbReference>
<evidence type="ECO:0000259" key="10">
    <source>
        <dbReference type="Pfam" id="PF08019"/>
    </source>
</evidence>
<evidence type="ECO:0000256" key="5">
    <source>
        <dbReference type="ARBA" id="ARBA00022692"/>
    </source>
</evidence>
<feature type="domain" description="Sulfatase N-terminal" evidence="9">
    <location>
        <begin position="211"/>
        <end position="488"/>
    </location>
</feature>
<dbReference type="PANTHER" id="PTHR30443">
    <property type="entry name" value="INNER MEMBRANE PROTEIN"/>
    <property type="match status" value="1"/>
</dbReference>
<dbReference type="CDD" id="cd16017">
    <property type="entry name" value="LptA"/>
    <property type="match status" value="1"/>
</dbReference>
<keyword evidence="5 8" id="KW-0812">Transmembrane</keyword>
<dbReference type="Pfam" id="PF08019">
    <property type="entry name" value="EptA_B_N"/>
    <property type="match status" value="1"/>
</dbReference>
<evidence type="ECO:0000256" key="3">
    <source>
        <dbReference type="ARBA" id="ARBA00022519"/>
    </source>
</evidence>
<proteinExistence type="predicted"/>
<dbReference type="AlphaFoldDB" id="A0A1T4WI92"/>
<keyword evidence="3" id="KW-0997">Cell inner membrane</keyword>
<gene>
    <name evidence="11" type="ORF">SAMN02745702_02222</name>
</gene>
<keyword evidence="4 11" id="KW-0808">Transferase</keyword>
<evidence type="ECO:0000256" key="4">
    <source>
        <dbReference type="ARBA" id="ARBA00022679"/>
    </source>
</evidence>
<keyword evidence="6 8" id="KW-1133">Transmembrane helix</keyword>
<reference evidence="11 12" key="1">
    <citation type="submission" date="2017-02" db="EMBL/GenBank/DDBJ databases">
        <authorList>
            <person name="Peterson S.W."/>
        </authorList>
    </citation>
    <scope>NUCLEOTIDE SEQUENCE [LARGE SCALE GENOMIC DNA]</scope>
    <source>
        <strain evidence="11 12">DSM 18034</strain>
    </source>
</reference>
<evidence type="ECO:0000256" key="2">
    <source>
        <dbReference type="ARBA" id="ARBA00022475"/>
    </source>
</evidence>
<dbReference type="OrthoDB" id="9786870at2"/>
<evidence type="ECO:0000313" key="12">
    <source>
        <dbReference type="Proteomes" id="UP000189733"/>
    </source>
</evidence>
<feature type="domain" description="Phosphoethanolamine transferase N-terminal" evidence="10">
    <location>
        <begin position="35"/>
        <end position="183"/>
    </location>
</feature>
<protein>
    <submittedName>
        <fullName evidence="11">Phosphoethanolamine transferase for glucans (OPG), alkaline phosphatase superfamily</fullName>
    </submittedName>
</protein>
<feature type="transmembrane region" description="Helical" evidence="8">
    <location>
        <begin position="29"/>
        <end position="48"/>
    </location>
</feature>
<feature type="transmembrane region" description="Helical" evidence="8">
    <location>
        <begin position="55"/>
        <end position="72"/>
    </location>
</feature>
<sequence>MKYIYIACISAATIFLYNPDKIPSSTTPWWVGLYIFLLFNFIFSLLALSKRAKTPLLTCLFLLSAVTGYYTSSFQLKITPDIIGACLETSFFEAKEFLEPRLLLWLLMAGAMTFLTSRALSGMRVTKRYLGFFGILCALLIGAYQNLNSSYFKEHYDNERLLTHFENIIPFNSVNAFFGYIKNASAIDELGKIENTAQLEAHRTKQVPLDVIFVLGESARADHFGLNGYHRNTTPKLSLEKNAVSFKDVTSFAANTRRSVPIMITEADSAQPEVTSSSFLSIFQKLGFETFWFSLNDKFDRHSNPITRTLVGVDNLYFRSFFNVEYKTAQDHMMLPALKKVLQDTPNKSHFVVLHTRGSHWAYKNRYAQKFRKWTPDTSSTSDIQGLINSYDNSILMTDDLLYRTIELVRNKNALVLYCSDHGESLGEDGVFNHGNPDRTEQRKVPLIVWFSKKYAQNSPQHVANLWANKDLPISHDYIFHSLLALASIEYQRQRPELDLSSSTMLVGHGSLNKTLAHR</sequence>
<dbReference type="InterPro" id="IPR017850">
    <property type="entry name" value="Alkaline_phosphatase_core_sf"/>
</dbReference>
<feature type="transmembrane region" description="Helical" evidence="8">
    <location>
        <begin position="102"/>
        <end position="120"/>
    </location>
</feature>
<keyword evidence="12" id="KW-1185">Reference proteome</keyword>
<dbReference type="InterPro" id="IPR012549">
    <property type="entry name" value="EptA-like_N"/>
</dbReference>
<dbReference type="Proteomes" id="UP000189733">
    <property type="component" value="Unassembled WGS sequence"/>
</dbReference>
<accession>A0A1T4WI92</accession>
<dbReference type="InterPro" id="IPR058130">
    <property type="entry name" value="PEA_transf_C"/>
</dbReference>
<dbReference type="InterPro" id="IPR000917">
    <property type="entry name" value="Sulfatase_N"/>
</dbReference>
<dbReference type="GO" id="GO:0016776">
    <property type="term" value="F:phosphotransferase activity, phosphate group as acceptor"/>
    <property type="evidence" value="ECO:0007669"/>
    <property type="project" value="TreeGrafter"/>
</dbReference>
<evidence type="ECO:0000313" key="11">
    <source>
        <dbReference type="EMBL" id="SKA76371.1"/>
    </source>
</evidence>
<dbReference type="PANTHER" id="PTHR30443:SF0">
    <property type="entry name" value="PHOSPHOETHANOLAMINE TRANSFERASE EPTA"/>
    <property type="match status" value="1"/>
</dbReference>
<evidence type="ECO:0000256" key="1">
    <source>
        <dbReference type="ARBA" id="ARBA00004429"/>
    </source>
</evidence>
<keyword evidence="7 8" id="KW-0472">Membrane</keyword>
<evidence type="ECO:0000256" key="8">
    <source>
        <dbReference type="SAM" id="Phobius"/>
    </source>
</evidence>
<dbReference type="STRING" id="1121442.SAMN02745702_02222"/>
<dbReference type="GO" id="GO:0009244">
    <property type="term" value="P:lipopolysaccharide core region biosynthetic process"/>
    <property type="evidence" value="ECO:0007669"/>
    <property type="project" value="TreeGrafter"/>
</dbReference>
<evidence type="ECO:0000256" key="6">
    <source>
        <dbReference type="ARBA" id="ARBA00022989"/>
    </source>
</evidence>
<feature type="transmembrane region" description="Helical" evidence="8">
    <location>
        <begin position="129"/>
        <end position="147"/>
    </location>
</feature>
<evidence type="ECO:0000259" key="9">
    <source>
        <dbReference type="Pfam" id="PF00884"/>
    </source>
</evidence>
<dbReference type="InterPro" id="IPR040423">
    <property type="entry name" value="PEA_transferase"/>
</dbReference>
<dbReference type="Gene3D" id="3.40.720.10">
    <property type="entry name" value="Alkaline Phosphatase, subunit A"/>
    <property type="match status" value="1"/>
</dbReference>
<dbReference type="GO" id="GO:0005886">
    <property type="term" value="C:plasma membrane"/>
    <property type="evidence" value="ECO:0007669"/>
    <property type="project" value="UniProtKB-SubCell"/>
</dbReference>
<name>A0A1T4WI92_9BACT</name>